<reference evidence="2" key="1">
    <citation type="submission" date="2023-03" db="EMBL/GenBank/DDBJ databases">
        <authorList>
            <person name="Steffen K."/>
            <person name="Cardenas P."/>
        </authorList>
    </citation>
    <scope>NUCLEOTIDE SEQUENCE</scope>
</reference>
<feature type="compositionally biased region" description="Basic and acidic residues" evidence="1">
    <location>
        <begin position="195"/>
        <end position="204"/>
    </location>
</feature>
<name>A0AA35TST5_GEOBA</name>
<proteinExistence type="predicted"/>
<keyword evidence="3" id="KW-1185">Reference proteome</keyword>
<accession>A0AA35TST5</accession>
<evidence type="ECO:0000313" key="2">
    <source>
        <dbReference type="EMBL" id="CAI8053193.1"/>
    </source>
</evidence>
<protein>
    <submittedName>
        <fullName evidence="2">Uncharacterized protein</fullName>
    </submittedName>
</protein>
<feature type="region of interest" description="Disordered" evidence="1">
    <location>
        <begin position="116"/>
        <end position="136"/>
    </location>
</feature>
<feature type="compositionally biased region" description="Acidic residues" evidence="1">
    <location>
        <begin position="210"/>
        <end position="220"/>
    </location>
</feature>
<evidence type="ECO:0000313" key="3">
    <source>
        <dbReference type="Proteomes" id="UP001174909"/>
    </source>
</evidence>
<feature type="region of interest" description="Disordered" evidence="1">
    <location>
        <begin position="302"/>
        <end position="326"/>
    </location>
</feature>
<sequence length="326" mass="35113">MNVLSQQNKKPYSLNANYSVFATNMVILKHLTFLYTFTRPSTYTSTLGGYPSFSSTLLPPCTSSSPYSLSTSLSTHLPPSTSLEPFKLSFSLPSSSPSPPTTDHLRPLADSERAALPTSTGSFSHPLPSSSADEHTSLLKPSTVLGKGAGSGKHDVIWDPVVTSSSSELGQDTIGTTLPSVELPTPEFSLPPHDSSSKGDKESSSSDWSSSDEDDDEGDEAPLRPSTHSALQAQWEWRTMADSLPDNSPMGTGHTPKKKPPPIAPKPRVSWTHSLPTTDLNYQLTEDPSSFSQVQATHVSDLTSLTSSFPRPRGPQGRNLPSRLYK</sequence>
<dbReference type="AlphaFoldDB" id="A0AA35TST5"/>
<gene>
    <name evidence="2" type="ORF">GBAR_LOCUS29094</name>
</gene>
<organism evidence="2 3">
    <name type="scientific">Geodia barretti</name>
    <name type="common">Barrett's horny sponge</name>
    <dbReference type="NCBI Taxonomy" id="519541"/>
    <lineage>
        <taxon>Eukaryota</taxon>
        <taxon>Metazoa</taxon>
        <taxon>Porifera</taxon>
        <taxon>Demospongiae</taxon>
        <taxon>Heteroscleromorpha</taxon>
        <taxon>Tetractinellida</taxon>
        <taxon>Astrophorina</taxon>
        <taxon>Geodiidae</taxon>
        <taxon>Geodia</taxon>
    </lineage>
</organism>
<feature type="region of interest" description="Disordered" evidence="1">
    <location>
        <begin position="164"/>
        <end position="275"/>
    </location>
</feature>
<evidence type="ECO:0000256" key="1">
    <source>
        <dbReference type="SAM" id="MobiDB-lite"/>
    </source>
</evidence>
<dbReference type="EMBL" id="CASHTH010004076">
    <property type="protein sequence ID" value="CAI8053193.1"/>
    <property type="molecule type" value="Genomic_DNA"/>
</dbReference>
<feature type="compositionally biased region" description="Polar residues" evidence="1">
    <location>
        <begin position="117"/>
        <end position="131"/>
    </location>
</feature>
<feature type="compositionally biased region" description="Polar residues" evidence="1">
    <location>
        <begin position="164"/>
        <end position="179"/>
    </location>
</feature>
<comment type="caution">
    <text evidence="2">The sequence shown here is derived from an EMBL/GenBank/DDBJ whole genome shotgun (WGS) entry which is preliminary data.</text>
</comment>
<dbReference type="Proteomes" id="UP001174909">
    <property type="component" value="Unassembled WGS sequence"/>
</dbReference>